<evidence type="ECO:0000313" key="8">
    <source>
        <dbReference type="EMBL" id="CAH3126306.1"/>
    </source>
</evidence>
<dbReference type="EMBL" id="CALNXK010000042">
    <property type="protein sequence ID" value="CAH3126306.1"/>
    <property type="molecule type" value="Genomic_DNA"/>
</dbReference>
<name>A0ABN8NXP8_9CNID</name>
<comment type="caution">
    <text evidence="8">The sequence shown here is derived from an EMBL/GenBank/DDBJ whole genome shotgun (WGS) entry which is preliminary data.</text>
</comment>
<feature type="compositionally biased region" description="Low complexity" evidence="2">
    <location>
        <begin position="1416"/>
        <end position="1426"/>
    </location>
</feature>
<feature type="region of interest" description="Disordered" evidence="2">
    <location>
        <begin position="1144"/>
        <end position="1445"/>
    </location>
</feature>
<reference evidence="8 9" key="1">
    <citation type="submission" date="2022-05" db="EMBL/GenBank/DDBJ databases">
        <authorList>
            <consortium name="Genoscope - CEA"/>
            <person name="William W."/>
        </authorList>
    </citation>
    <scope>NUCLEOTIDE SEQUENCE [LARGE SCALE GENOMIC DNA]</scope>
</reference>
<dbReference type="Gene3D" id="1.10.555.10">
    <property type="entry name" value="Rho GTPase activation protein"/>
    <property type="match status" value="1"/>
</dbReference>
<sequence>KSKHQANGTAAETAKLQHEVHWRTGNSCINMAATSASTKTRQRKLSFTSTIPLLNRTRSMTDQTLLGVLNILRMDEGQGQSFMVKAILPDGKPRLLSAERNMTVRELVAGICQEYNLTNYQVRTLPEKTLLNLEANATTVENAEIAIEDVDKRLSNFQLDNLHTIKDDRLRCVKELVYAEEVYNECLKSLFDLYAEPLRSKISRAEHHTLFANLEPICSLNASLYSKIDEAASNWNSASTGIGAIYAEFPLFWESYNDYFLAYKFARALMRQKRDHDSEFMSFVHSQRGSHRPQLDALLLKPVQHVVECERILSNLLERTSETHRDYNELSKMVAKFKQIVKERQEDVVEAENECKIYDIQDRFPSDNLCLSEKQNLHRHKAASRRRSAPTTVIKAALAGKTHSTKSSTIDAGSMRMKTHSETTSPLSPELVPSRKFVREGPVQLSSGMSSQDRHLFLFDDILLVAKSRSTSSFKLKHRVRVSEIWLASCLDDVCETTKPSDRSFVVGWPTTNFVATFNSSEEKEAWHSALTKHIKEQKDVEDPKSVNLKVYNRDMDSPDSSGYSKSFTVSNMDDASTVVKMSLAQFHAQTEDVSEYQLWVLSGKEDGAYPLIGHEFPFAIKMNHMREAALTDEDGFPFDFDQQLPSIDPLSPETQCQFILKRNRKIPNRVIIDVHNAPSKQRWKNPIKKSPIINWAMHKKTTGSTKSNSIDGHSGGKLFGIPLSQLCSEDEPVPKAVLELLLYLFRYGPNTTGIFRKSANARIAREIKLELDEGKICDFEDVSEVVAASVFKEFLRRLPDCIFESENYEDLVATTNLEDREERVRQIKGILEGINRYNYELLKRFLCVLYHIADNAETNNMNAYNLAVCVAPSMLWAPKSSNIPTTEQSNSAPPVIQFIIERCVDIMGDSVRTTLGDRTDFAANHVGSDSEGSTQDSRTALSQSSTDDGIESPEPLSPKGERTSIHLSDSNLYVSSTLAVHPPNKSISTPNSPCDSGIPSPSSSPPLKRHDGEFSNQLRATFYEPNQIKGHLPLGRRSSEPLGLPPDSLKLRLKGNRKFPNSKRQLSSTTTSAELIEHKQAPKTTASGRKLETAVLRRAHSPQTVRLFPVTQNVTQYQRLNLIPSCPGSVSRALEVKHSVQTQSLNTDSHEGNSSSPIPPSSPVSKQPPGGPRSPSPNPDQVFQAVDRRRQPAAPSYQEHMQRRRELNPKPAFFPGLDTKDVKDVDSSREQGSPRESKEFVDFKEQVQQYRVAGRPGFFHDRLDSERSETSSGPRTPLSSSSQHENVFEQVDDSSASSVANTGVRKLEHSPFGLNLHHKRNISEGSYKKQTTENARKPISSSASSGHLRSTSSSVSSNVSNSIPHNSSLTHFPHSEIFPHEAQTKTHWGSSVDTRGTSAVPSSNSPGAFRLRRGSATSSSSSVSSLDERSSIGNDSTFSEGKTDVTQIRDIKELLSETTQANGLKISPQTAQAIAKVRTPYHTQPSTPYTVPSHDDIEKILSTEESYV</sequence>
<dbReference type="Gene3D" id="2.30.29.30">
    <property type="entry name" value="Pleckstrin-homology domain (PH domain)/Phosphotyrosine-binding domain (PTB)"/>
    <property type="match status" value="1"/>
</dbReference>
<dbReference type="InterPro" id="IPR011993">
    <property type="entry name" value="PH-like_dom_sf"/>
</dbReference>
<dbReference type="CDD" id="cd13319">
    <property type="entry name" value="PH_RARhoGAP"/>
    <property type="match status" value="1"/>
</dbReference>
<dbReference type="InterPro" id="IPR000198">
    <property type="entry name" value="RhoGAP_dom"/>
</dbReference>
<evidence type="ECO:0000259" key="6">
    <source>
        <dbReference type="PROSITE" id="PS50238"/>
    </source>
</evidence>
<proteinExistence type="predicted"/>
<feature type="non-terminal residue" evidence="8">
    <location>
        <position position="1"/>
    </location>
</feature>
<feature type="domain" description="Ras-associating" evidence="5">
    <location>
        <begin position="545"/>
        <end position="666"/>
    </location>
</feature>
<dbReference type="SUPFAM" id="SSF50729">
    <property type="entry name" value="PH domain-like"/>
    <property type="match status" value="1"/>
</dbReference>
<feature type="region of interest" description="Disordered" evidence="2">
    <location>
        <begin position="405"/>
        <end position="429"/>
    </location>
</feature>
<dbReference type="Pfam" id="PF00621">
    <property type="entry name" value="RhoGEF"/>
    <property type="match status" value="1"/>
</dbReference>
<feature type="compositionally biased region" description="Basic and acidic residues" evidence="2">
    <location>
        <begin position="1374"/>
        <end position="1385"/>
    </location>
</feature>
<dbReference type="InterPro" id="IPR001849">
    <property type="entry name" value="PH_domain"/>
</dbReference>
<dbReference type="SUPFAM" id="SSF54236">
    <property type="entry name" value="Ubiquitin-like"/>
    <property type="match status" value="1"/>
</dbReference>
<feature type="compositionally biased region" description="Low complexity" evidence="2">
    <location>
        <begin position="1341"/>
        <end position="1369"/>
    </location>
</feature>
<dbReference type="CDD" id="cd17115">
    <property type="entry name" value="RA_RHG20"/>
    <property type="match status" value="1"/>
</dbReference>
<dbReference type="PROSITE" id="PS50010">
    <property type="entry name" value="DH_2"/>
    <property type="match status" value="1"/>
</dbReference>
<feature type="domain" description="Rho-GAP" evidence="6">
    <location>
        <begin position="722"/>
        <end position="908"/>
    </location>
</feature>
<feature type="compositionally biased region" description="Polar residues" evidence="2">
    <location>
        <begin position="1386"/>
        <end position="1407"/>
    </location>
</feature>
<dbReference type="PROSITE" id="PS50238">
    <property type="entry name" value="RHOGAP"/>
    <property type="match status" value="1"/>
</dbReference>
<dbReference type="PROSITE" id="PS50003">
    <property type="entry name" value="PH_DOMAIN"/>
    <property type="match status" value="1"/>
</dbReference>
<keyword evidence="1" id="KW-0343">GTPase activation</keyword>
<evidence type="ECO:0000256" key="2">
    <source>
        <dbReference type="SAM" id="MobiDB-lite"/>
    </source>
</evidence>
<dbReference type="InterPro" id="IPR035899">
    <property type="entry name" value="DBL_dom_sf"/>
</dbReference>
<feature type="domain" description="RBD" evidence="7">
    <location>
        <begin position="82"/>
        <end position="150"/>
    </location>
</feature>
<dbReference type="InterPro" id="IPR029071">
    <property type="entry name" value="Ubiquitin-like_domsf"/>
</dbReference>
<feature type="compositionally biased region" description="Basic and acidic residues" evidence="2">
    <location>
        <begin position="1219"/>
        <end position="1246"/>
    </location>
</feature>
<feature type="compositionally biased region" description="Basic and acidic residues" evidence="2">
    <location>
        <begin position="1327"/>
        <end position="1337"/>
    </location>
</feature>
<keyword evidence="9" id="KW-1185">Reference proteome</keyword>
<evidence type="ECO:0000313" key="9">
    <source>
        <dbReference type="Proteomes" id="UP001159405"/>
    </source>
</evidence>
<feature type="compositionally biased region" description="Basic and acidic residues" evidence="2">
    <location>
        <begin position="1259"/>
        <end position="1270"/>
    </location>
</feature>
<evidence type="ECO:0000259" key="3">
    <source>
        <dbReference type="PROSITE" id="PS50003"/>
    </source>
</evidence>
<evidence type="ECO:0000256" key="1">
    <source>
        <dbReference type="ARBA" id="ARBA00022468"/>
    </source>
</evidence>
<feature type="domain" description="DH" evidence="4">
    <location>
        <begin position="168"/>
        <end position="347"/>
    </location>
</feature>
<dbReference type="PANTHER" id="PTHR23179">
    <property type="entry name" value="T-CELL ACTIVATION RHO GTPASE ACTIVATING PROTEIN-RELATED"/>
    <property type="match status" value="1"/>
</dbReference>
<evidence type="ECO:0000259" key="7">
    <source>
        <dbReference type="PROSITE" id="PS50898"/>
    </source>
</evidence>
<dbReference type="InterPro" id="IPR047887">
    <property type="entry name" value="ARHGAP20_PH"/>
</dbReference>
<dbReference type="InterPro" id="IPR047888">
    <property type="entry name" value="ARHGAP20_RA"/>
</dbReference>
<dbReference type="Pfam" id="PF00620">
    <property type="entry name" value="RhoGAP"/>
    <property type="match status" value="1"/>
</dbReference>
<feature type="compositionally biased region" description="Polar residues" evidence="2">
    <location>
        <begin position="931"/>
        <end position="948"/>
    </location>
</feature>
<feature type="region of interest" description="Disordered" evidence="2">
    <location>
        <begin position="923"/>
        <end position="964"/>
    </location>
</feature>
<dbReference type="PANTHER" id="PTHR23179:SF3">
    <property type="entry name" value="RHO GTPASE-ACTIVATING PROTEIN 20"/>
    <property type="match status" value="1"/>
</dbReference>
<organism evidence="8 9">
    <name type="scientific">Porites lobata</name>
    <dbReference type="NCBI Taxonomy" id="104759"/>
    <lineage>
        <taxon>Eukaryota</taxon>
        <taxon>Metazoa</taxon>
        <taxon>Cnidaria</taxon>
        <taxon>Anthozoa</taxon>
        <taxon>Hexacorallia</taxon>
        <taxon>Scleractinia</taxon>
        <taxon>Fungiina</taxon>
        <taxon>Poritidae</taxon>
        <taxon>Porites</taxon>
    </lineage>
</organism>
<dbReference type="InterPro" id="IPR003116">
    <property type="entry name" value="RBD_dom"/>
</dbReference>
<dbReference type="Gene3D" id="1.20.900.10">
    <property type="entry name" value="Dbl homology (DH) domain"/>
    <property type="match status" value="1"/>
</dbReference>
<evidence type="ECO:0000259" key="5">
    <source>
        <dbReference type="PROSITE" id="PS50200"/>
    </source>
</evidence>
<dbReference type="InterPro" id="IPR008936">
    <property type="entry name" value="Rho_GTPase_activation_prot"/>
</dbReference>
<dbReference type="SMART" id="SM00324">
    <property type="entry name" value="RhoGAP"/>
    <property type="match status" value="1"/>
</dbReference>
<dbReference type="SMART" id="SM00325">
    <property type="entry name" value="RhoGEF"/>
    <property type="match status" value="1"/>
</dbReference>
<feature type="domain" description="PH" evidence="3">
    <location>
        <begin position="436"/>
        <end position="536"/>
    </location>
</feature>
<feature type="compositionally biased region" description="Polar residues" evidence="2">
    <location>
        <begin position="986"/>
        <end position="995"/>
    </location>
</feature>
<dbReference type="Pfam" id="PF00788">
    <property type="entry name" value="RA"/>
    <property type="match status" value="1"/>
</dbReference>
<dbReference type="CDD" id="cd00160">
    <property type="entry name" value="RhoGEF"/>
    <property type="match status" value="1"/>
</dbReference>
<dbReference type="InterPro" id="IPR000159">
    <property type="entry name" value="RA_dom"/>
</dbReference>
<dbReference type="InterPro" id="IPR000219">
    <property type="entry name" value="DH_dom"/>
</dbReference>
<dbReference type="Proteomes" id="UP001159405">
    <property type="component" value="Unassembled WGS sequence"/>
</dbReference>
<dbReference type="PROSITE" id="PS50898">
    <property type="entry name" value="RBD"/>
    <property type="match status" value="1"/>
</dbReference>
<gene>
    <name evidence="8" type="ORF">PLOB_00032312</name>
</gene>
<dbReference type="Pfam" id="PF22286">
    <property type="entry name" value="RHG20_PH"/>
    <property type="match status" value="1"/>
</dbReference>
<evidence type="ECO:0000259" key="4">
    <source>
        <dbReference type="PROSITE" id="PS50010"/>
    </source>
</evidence>
<accession>A0ABN8NXP8</accession>
<protein>
    <submittedName>
        <fullName evidence="8">Uncharacterized protein</fullName>
    </submittedName>
</protein>
<dbReference type="PROSITE" id="PS50200">
    <property type="entry name" value="RA"/>
    <property type="match status" value="1"/>
</dbReference>
<feature type="compositionally biased region" description="Pro residues" evidence="2">
    <location>
        <begin position="1170"/>
        <end position="1179"/>
    </location>
</feature>
<feature type="region of interest" description="Disordered" evidence="2">
    <location>
        <begin position="984"/>
        <end position="1013"/>
    </location>
</feature>
<dbReference type="SUPFAM" id="SSF48065">
    <property type="entry name" value="DBL homology domain (DH-domain)"/>
    <property type="match status" value="1"/>
</dbReference>
<dbReference type="SMART" id="SM00233">
    <property type="entry name" value="PH"/>
    <property type="match status" value="1"/>
</dbReference>
<dbReference type="SUPFAM" id="SSF48350">
    <property type="entry name" value="GTPase activation domain, GAP"/>
    <property type="match status" value="1"/>
</dbReference>
<feature type="compositionally biased region" description="Low complexity" evidence="2">
    <location>
        <begin position="1271"/>
        <end position="1283"/>
    </location>
</feature>